<name>A0AAV4BAX1_9GAST</name>
<keyword evidence="2" id="KW-1185">Reference proteome</keyword>
<evidence type="ECO:0000313" key="2">
    <source>
        <dbReference type="Proteomes" id="UP000735302"/>
    </source>
</evidence>
<organism evidence="1 2">
    <name type="scientific">Plakobranchus ocellatus</name>
    <dbReference type="NCBI Taxonomy" id="259542"/>
    <lineage>
        <taxon>Eukaryota</taxon>
        <taxon>Metazoa</taxon>
        <taxon>Spiralia</taxon>
        <taxon>Lophotrochozoa</taxon>
        <taxon>Mollusca</taxon>
        <taxon>Gastropoda</taxon>
        <taxon>Heterobranchia</taxon>
        <taxon>Euthyneura</taxon>
        <taxon>Panpulmonata</taxon>
        <taxon>Sacoglossa</taxon>
        <taxon>Placobranchoidea</taxon>
        <taxon>Plakobranchidae</taxon>
        <taxon>Plakobranchus</taxon>
    </lineage>
</organism>
<accession>A0AAV4BAX1</accession>
<dbReference type="EMBL" id="BLXT01004656">
    <property type="protein sequence ID" value="GFO16308.1"/>
    <property type="molecule type" value="Genomic_DNA"/>
</dbReference>
<dbReference type="Proteomes" id="UP000735302">
    <property type="component" value="Unassembled WGS sequence"/>
</dbReference>
<protein>
    <submittedName>
        <fullName evidence="1">Uncharacterized protein</fullName>
    </submittedName>
</protein>
<dbReference type="AlphaFoldDB" id="A0AAV4BAX1"/>
<sequence>MSILSREFTKLASSSSFLARPSISSVKLKFVIVLPPMLTVPSWSSEASVFSRQILKRMGESKQPCLTPTAALELEVHCTGGLVVETLYDLDQVGIDTIQIRNRSQCSVPNLDKSFLEIYEDMVEVLLMLKAPLTE</sequence>
<proteinExistence type="predicted"/>
<gene>
    <name evidence="1" type="ORF">PoB_004281300</name>
</gene>
<evidence type="ECO:0000313" key="1">
    <source>
        <dbReference type="EMBL" id="GFO16308.1"/>
    </source>
</evidence>
<reference evidence="1 2" key="1">
    <citation type="journal article" date="2021" name="Elife">
        <title>Chloroplast acquisition without the gene transfer in kleptoplastic sea slugs, Plakobranchus ocellatus.</title>
        <authorList>
            <person name="Maeda T."/>
            <person name="Takahashi S."/>
            <person name="Yoshida T."/>
            <person name="Shimamura S."/>
            <person name="Takaki Y."/>
            <person name="Nagai Y."/>
            <person name="Toyoda A."/>
            <person name="Suzuki Y."/>
            <person name="Arimoto A."/>
            <person name="Ishii H."/>
            <person name="Satoh N."/>
            <person name="Nishiyama T."/>
            <person name="Hasebe M."/>
            <person name="Maruyama T."/>
            <person name="Minagawa J."/>
            <person name="Obokata J."/>
            <person name="Shigenobu S."/>
        </authorList>
    </citation>
    <scope>NUCLEOTIDE SEQUENCE [LARGE SCALE GENOMIC DNA]</scope>
</reference>
<comment type="caution">
    <text evidence="1">The sequence shown here is derived from an EMBL/GenBank/DDBJ whole genome shotgun (WGS) entry which is preliminary data.</text>
</comment>